<reference evidence="2" key="1">
    <citation type="journal article" date="2014" name="Nucleic Acids Res.">
        <title>The evolutionary dynamics of variant antigen genes in Babesia reveal a history of genomic innovation underlying host-parasite interaction.</title>
        <authorList>
            <person name="Jackson A.P."/>
            <person name="Otto T.D."/>
            <person name="Darby A."/>
            <person name="Ramaprasad A."/>
            <person name="Xia D."/>
            <person name="Echaide I.E."/>
            <person name="Farber M."/>
            <person name="Gahlot S."/>
            <person name="Gamble J."/>
            <person name="Gupta D."/>
            <person name="Gupta Y."/>
            <person name="Jackson L."/>
            <person name="Malandrin L."/>
            <person name="Malas T.B."/>
            <person name="Moussa E."/>
            <person name="Nair M."/>
            <person name="Reid A.J."/>
            <person name="Sanders M."/>
            <person name="Sharma J."/>
            <person name="Tracey A."/>
            <person name="Quail M.A."/>
            <person name="Weir W."/>
            <person name="Wastling J.M."/>
            <person name="Hall N."/>
            <person name="Willadsen P."/>
            <person name="Lingelbach K."/>
            <person name="Shiels B."/>
            <person name="Tait A."/>
            <person name="Berriman M."/>
            <person name="Allred D.R."/>
            <person name="Pain A."/>
        </authorList>
    </citation>
    <scope>NUCLEOTIDE SEQUENCE</scope>
    <source>
        <strain evidence="2">1802A</strain>
    </source>
</reference>
<dbReference type="InterPro" id="IPR036866">
    <property type="entry name" value="RibonucZ/Hydroxyglut_hydro"/>
</dbReference>
<dbReference type="GO" id="GO:0005737">
    <property type="term" value="C:cytoplasm"/>
    <property type="evidence" value="ECO:0007669"/>
    <property type="project" value="TreeGrafter"/>
</dbReference>
<gene>
    <name evidence="2" type="ORF">X943_003931</name>
</gene>
<evidence type="ECO:0000313" key="3">
    <source>
        <dbReference type="Proteomes" id="UP001195914"/>
    </source>
</evidence>
<accession>A0AAD9GG14</accession>
<evidence type="ECO:0000259" key="1">
    <source>
        <dbReference type="Pfam" id="PF12706"/>
    </source>
</evidence>
<dbReference type="SUPFAM" id="SSF56281">
    <property type="entry name" value="Metallo-hydrolase/oxidoreductase"/>
    <property type="match status" value="1"/>
</dbReference>
<dbReference type="InterPro" id="IPR001279">
    <property type="entry name" value="Metallo-B-lactamas"/>
</dbReference>
<dbReference type="Pfam" id="PF12706">
    <property type="entry name" value="Lactamase_B_2"/>
    <property type="match status" value="1"/>
</dbReference>
<keyword evidence="3" id="KW-1185">Reference proteome</keyword>
<dbReference type="Proteomes" id="UP001195914">
    <property type="component" value="Unassembled WGS sequence"/>
</dbReference>
<evidence type="ECO:0000313" key="2">
    <source>
        <dbReference type="EMBL" id="KAK1937693.1"/>
    </source>
</evidence>
<sequence>MRLLPWFINPWHSLGDVSKHRLPRQRGAFIEKVVIALCRKFPPLGCLLGTQPGAWPTDITRLPIDVKRVAEDQSSLTYLGHRTVYIQTGGISFLTDPIFSRRLYMPFFGVPRATNRVIKFWRCPMVDFILVSNNSYDTIDPFSIRRLGDLGAALALGGMNLSKFLMFFFERYTYPLNWYESVNFGNVEVTFLPSFSNSGRRWYNRDLLLWGSFFIRSKALTVYYAGRTAYSPHFREIREYLDGKGWRVDVAILPMGPVYRRSPELTPEEAVTAHIELGARRSLVVAHDTFCVGLESYGELSERLEACIRKTDPSLRDQFVILREGETADITDLSSSAIDGKEGVSN</sequence>
<dbReference type="EMBL" id="JAHBMH010000033">
    <property type="protein sequence ID" value="KAK1937693.1"/>
    <property type="molecule type" value="Genomic_DNA"/>
</dbReference>
<dbReference type="PANTHER" id="PTHR15032:SF4">
    <property type="entry name" value="N-ACYL-PHOSPHATIDYLETHANOLAMINE-HYDROLYZING PHOSPHOLIPASE D"/>
    <property type="match status" value="1"/>
</dbReference>
<reference evidence="2" key="2">
    <citation type="submission" date="2021-05" db="EMBL/GenBank/DDBJ databases">
        <authorList>
            <person name="Pain A."/>
        </authorList>
    </citation>
    <scope>NUCLEOTIDE SEQUENCE</scope>
    <source>
        <strain evidence="2">1802A</strain>
    </source>
</reference>
<organism evidence="2 3">
    <name type="scientific">Babesia divergens</name>
    <dbReference type="NCBI Taxonomy" id="32595"/>
    <lineage>
        <taxon>Eukaryota</taxon>
        <taxon>Sar</taxon>
        <taxon>Alveolata</taxon>
        <taxon>Apicomplexa</taxon>
        <taxon>Aconoidasida</taxon>
        <taxon>Piroplasmida</taxon>
        <taxon>Babesiidae</taxon>
        <taxon>Babesia</taxon>
    </lineage>
</organism>
<name>A0AAD9GG14_BABDI</name>
<comment type="caution">
    <text evidence="2">The sequence shown here is derived from an EMBL/GenBank/DDBJ whole genome shotgun (WGS) entry which is preliminary data.</text>
</comment>
<dbReference type="AlphaFoldDB" id="A0AAD9GG14"/>
<feature type="domain" description="Metallo-beta-lactamase" evidence="1">
    <location>
        <begin position="93"/>
        <end position="284"/>
    </location>
</feature>
<proteinExistence type="predicted"/>
<protein>
    <recommendedName>
        <fullName evidence="1">Metallo-beta-lactamase domain-containing protein</fullName>
    </recommendedName>
</protein>
<dbReference type="Gene3D" id="3.60.15.10">
    <property type="entry name" value="Ribonuclease Z/Hydroxyacylglutathione hydrolase-like"/>
    <property type="match status" value="1"/>
</dbReference>
<dbReference type="PANTHER" id="PTHR15032">
    <property type="entry name" value="N-ACYL-PHOSPHATIDYLETHANOLAMINE-HYDROLYZING PHOSPHOLIPASE D"/>
    <property type="match status" value="1"/>
</dbReference>